<name>A0A0S7C1S5_9BACT</name>
<feature type="chain" id="PRO_5006633488" description="DUF5777 domain-containing protein" evidence="1">
    <location>
        <begin position="25"/>
        <end position="299"/>
    </location>
</feature>
<dbReference type="InterPro" id="IPR045916">
    <property type="entry name" value="DUF5777"/>
</dbReference>
<dbReference type="AlphaFoldDB" id="A0A0S7C1S5"/>
<gene>
    <name evidence="3" type="ORF">TBC1_111061</name>
</gene>
<reference evidence="3" key="1">
    <citation type="journal article" date="2015" name="Genome Announc.">
        <title>Draft Genome Sequence of Bacteroidales Strain TBC1, a Novel Isolate from a Methanogenic Wastewater Treatment System.</title>
        <authorList>
            <person name="Tourlousse D.M."/>
            <person name="Matsuura N."/>
            <person name="Sun L."/>
            <person name="Toyonaga M."/>
            <person name="Kuroda K."/>
            <person name="Ohashi A."/>
            <person name="Cruz R."/>
            <person name="Yamaguchi T."/>
            <person name="Sekiguchi Y."/>
        </authorList>
    </citation>
    <scope>NUCLEOTIDE SEQUENCE [LARGE SCALE GENOMIC DNA]</scope>
    <source>
        <strain evidence="3">TBC1</strain>
    </source>
</reference>
<organism evidence="3">
    <name type="scientific">Lentimicrobium saccharophilum</name>
    <dbReference type="NCBI Taxonomy" id="1678841"/>
    <lineage>
        <taxon>Bacteria</taxon>
        <taxon>Pseudomonadati</taxon>
        <taxon>Bacteroidota</taxon>
        <taxon>Bacteroidia</taxon>
        <taxon>Bacteroidales</taxon>
        <taxon>Lentimicrobiaceae</taxon>
        <taxon>Lentimicrobium</taxon>
    </lineage>
</organism>
<dbReference type="STRING" id="1678841.TBC1_111061"/>
<dbReference type="RefSeq" id="WP_062039506.1">
    <property type="nucleotide sequence ID" value="NZ_DF968182.1"/>
</dbReference>
<dbReference type="Proteomes" id="UP000053091">
    <property type="component" value="Unassembled WGS sequence"/>
</dbReference>
<feature type="signal peptide" evidence="1">
    <location>
        <begin position="1"/>
        <end position="24"/>
    </location>
</feature>
<dbReference type="Pfam" id="PF19089">
    <property type="entry name" value="DUF5777"/>
    <property type="match status" value="1"/>
</dbReference>
<evidence type="ECO:0000313" key="3">
    <source>
        <dbReference type="EMBL" id="GAP42920.1"/>
    </source>
</evidence>
<dbReference type="EMBL" id="DF968182">
    <property type="protein sequence ID" value="GAP42920.1"/>
    <property type="molecule type" value="Genomic_DNA"/>
</dbReference>
<proteinExistence type="predicted"/>
<accession>A0A0S7C1S5</accession>
<dbReference type="OrthoDB" id="1117410at2"/>
<sequence>MKNSIRIFTLAAVIIMQLFTVVMAQEEETTEKPKERPARPAFESGLLFDNATTTLQPSKTLEMIIQHRFGSVENGITDLYGIWAPSNIRLGLNYSILDNLMVGIGTTKFNKMQDIQIKYNVLQQTRSNKIPVTVSVYEVIGIDGSADSKFGVNYKFTNRFSYFTQVIVSRRFNEKISLQIAPSFTHYNSTDSLVDHDRIALSFAGRFKFSPQSSLIVSGDFPLQIQGISEIRKEINDKLDPLNPNICIGLEVATSTHAFHVYLGSSQGILPQENILYNKNNFFKGNIILGLNVTRLWNF</sequence>
<keyword evidence="1" id="KW-0732">Signal</keyword>
<evidence type="ECO:0000259" key="2">
    <source>
        <dbReference type="Pfam" id="PF19089"/>
    </source>
</evidence>
<keyword evidence="4" id="KW-1185">Reference proteome</keyword>
<evidence type="ECO:0000313" key="4">
    <source>
        <dbReference type="Proteomes" id="UP000053091"/>
    </source>
</evidence>
<protein>
    <recommendedName>
        <fullName evidence="2">DUF5777 domain-containing protein</fullName>
    </recommendedName>
</protein>
<evidence type="ECO:0000256" key="1">
    <source>
        <dbReference type="SAM" id="SignalP"/>
    </source>
</evidence>
<feature type="domain" description="DUF5777" evidence="2">
    <location>
        <begin position="42"/>
        <end position="297"/>
    </location>
</feature>